<proteinExistence type="predicted"/>
<protein>
    <recommendedName>
        <fullName evidence="4">Transposase</fullName>
    </recommendedName>
</protein>
<sequence length="285" mass="30298">MDLDDVTDELYALDPAEFVETRTARAALARENGDRALATAITGLRKPTTVGWLVNILVRESPDEIEALLLLGAELRDAQRQLSGDDLRQLSSQRQQVVHALARRAGRIAAGRGRKVGEDSLREVGQTLHAALADPEVADQVRAGRVVAAASYSGFGPAGLSVVAEQAPGAMVAEPAAEMVVPAEAEADVLAGAHTELAEATAALEQATETAERARVDLEQASEGTAGIEVRIAALRGELERAEQERQFALSAEKAAAEASKRSESDLLGARRRVEEAQRRLDELG</sequence>
<keyword evidence="3" id="KW-1185">Reference proteome</keyword>
<organism evidence="2 3">
    <name type="scientific">Rhodococcus daqingensis</name>
    <dbReference type="NCBI Taxonomy" id="2479363"/>
    <lineage>
        <taxon>Bacteria</taxon>
        <taxon>Bacillati</taxon>
        <taxon>Actinomycetota</taxon>
        <taxon>Actinomycetes</taxon>
        <taxon>Mycobacteriales</taxon>
        <taxon>Nocardiaceae</taxon>
        <taxon>Rhodococcus</taxon>
    </lineage>
</organism>
<dbReference type="Proteomes" id="UP001596484">
    <property type="component" value="Unassembled WGS sequence"/>
</dbReference>
<evidence type="ECO:0000313" key="2">
    <source>
        <dbReference type="EMBL" id="MFC7451006.1"/>
    </source>
</evidence>
<evidence type="ECO:0008006" key="4">
    <source>
        <dbReference type="Google" id="ProtNLM"/>
    </source>
</evidence>
<evidence type="ECO:0000313" key="3">
    <source>
        <dbReference type="Proteomes" id="UP001596484"/>
    </source>
</evidence>
<gene>
    <name evidence="2" type="ORF">ACFQS9_24215</name>
</gene>
<comment type="caution">
    <text evidence="2">The sequence shown here is derived from an EMBL/GenBank/DDBJ whole genome shotgun (WGS) entry which is preliminary data.</text>
</comment>
<dbReference type="EMBL" id="JBHTCS010000029">
    <property type="protein sequence ID" value="MFC7451006.1"/>
    <property type="molecule type" value="Genomic_DNA"/>
</dbReference>
<reference evidence="3" key="1">
    <citation type="journal article" date="2019" name="Int. J. Syst. Evol. Microbiol.">
        <title>The Global Catalogue of Microorganisms (GCM) 10K type strain sequencing project: providing services to taxonomists for standard genome sequencing and annotation.</title>
        <authorList>
            <consortium name="The Broad Institute Genomics Platform"/>
            <consortium name="The Broad Institute Genome Sequencing Center for Infectious Disease"/>
            <person name="Wu L."/>
            <person name="Ma J."/>
        </authorList>
    </citation>
    <scope>NUCLEOTIDE SEQUENCE [LARGE SCALE GENOMIC DNA]</scope>
    <source>
        <strain evidence="3">ICMP 19430</strain>
    </source>
</reference>
<feature type="coiled-coil region" evidence="1">
    <location>
        <begin position="190"/>
        <end position="280"/>
    </location>
</feature>
<accession>A0ABW2S4G6</accession>
<dbReference type="RefSeq" id="WP_378409104.1">
    <property type="nucleotide sequence ID" value="NZ_JBHTCS010000029.1"/>
</dbReference>
<evidence type="ECO:0000256" key="1">
    <source>
        <dbReference type="SAM" id="Coils"/>
    </source>
</evidence>
<keyword evidence="1" id="KW-0175">Coiled coil</keyword>
<name>A0ABW2S4G6_9NOCA</name>